<accession>M0B1X5</accession>
<dbReference type="InterPro" id="IPR004107">
    <property type="entry name" value="Integrase_SAM-like_N"/>
</dbReference>
<dbReference type="PATRIC" id="fig|1227491.4.peg.3080"/>
<dbReference type="InterPro" id="IPR050090">
    <property type="entry name" value="Tyrosine_recombinase_XerCD"/>
</dbReference>
<dbReference type="GO" id="GO:0015074">
    <property type="term" value="P:DNA integration"/>
    <property type="evidence" value="ECO:0007669"/>
    <property type="project" value="UniProtKB-KW"/>
</dbReference>
<comment type="caution">
    <text evidence="7">The sequence shown here is derived from an EMBL/GenBank/DDBJ whole genome shotgun (WGS) entry which is preliminary data.</text>
</comment>
<dbReference type="GO" id="GO:0006310">
    <property type="term" value="P:DNA recombination"/>
    <property type="evidence" value="ECO:0007669"/>
    <property type="project" value="UniProtKB-KW"/>
</dbReference>
<feature type="domain" description="Core-binding (CB)" evidence="6">
    <location>
        <begin position="66"/>
        <end position="150"/>
    </location>
</feature>
<dbReference type="PANTHER" id="PTHR30349">
    <property type="entry name" value="PHAGE INTEGRASE-RELATED"/>
    <property type="match status" value="1"/>
</dbReference>
<evidence type="ECO:0000256" key="3">
    <source>
        <dbReference type="ARBA" id="ARBA00023172"/>
    </source>
</evidence>
<proteinExistence type="predicted"/>
<dbReference type="RefSeq" id="WP_006666423.1">
    <property type="nucleotide sequence ID" value="NZ_AOIP01000032.1"/>
</dbReference>
<evidence type="ECO:0000313" key="8">
    <source>
        <dbReference type="Proteomes" id="UP000011591"/>
    </source>
</evidence>
<dbReference type="Gene3D" id="1.10.150.130">
    <property type="match status" value="1"/>
</dbReference>
<evidence type="ECO:0000256" key="2">
    <source>
        <dbReference type="ARBA" id="ARBA00023125"/>
    </source>
</evidence>
<dbReference type="InterPro" id="IPR011010">
    <property type="entry name" value="DNA_brk_join_enz"/>
</dbReference>
<organism evidence="7 8">
    <name type="scientific">Natrialba aegyptia DSM 13077</name>
    <dbReference type="NCBI Taxonomy" id="1227491"/>
    <lineage>
        <taxon>Archaea</taxon>
        <taxon>Methanobacteriati</taxon>
        <taxon>Methanobacteriota</taxon>
        <taxon>Stenosarchaea group</taxon>
        <taxon>Halobacteria</taxon>
        <taxon>Halobacteriales</taxon>
        <taxon>Natrialbaceae</taxon>
        <taxon>Natrialba</taxon>
    </lineage>
</organism>
<sequence length="360" mass="41603">MGSEGFEPQSDERSAIRPEYGTLVGEPTLIPEGCARELSPRAITWVLIRWSAHVRRFRAIPMTPTVTPKQAVEDFLAEREGEVSKASHRNYKYALKELLRFCENQGIEEVGEIHGYHLKQYKLRRRGQGIKEVTLKNNLSTLRVFLRWCEQAELLKRGTAELVQLPKLDEDDRVSDDTLSQDRVEDILDYFYKFEYAQRRHAIFQLMWHACLRMGTVVAIDLEDYLSTQKQIKIRHRPETGTPLKNGIEAQRKINIDDSMREVLDDYIKGHRHNIVEESGREPLFTTRNQRVSHTALRKNMYGITRPCKVHGGCPHNRTIEACDAAVRKKDSSKCPSSMSPHPLRRAAITYHLILTDINT</sequence>
<evidence type="ECO:0000259" key="5">
    <source>
        <dbReference type="PROSITE" id="PS51898"/>
    </source>
</evidence>
<evidence type="ECO:0000256" key="1">
    <source>
        <dbReference type="ARBA" id="ARBA00022908"/>
    </source>
</evidence>
<keyword evidence="1" id="KW-0229">DNA integration</keyword>
<dbReference type="GO" id="GO:0003677">
    <property type="term" value="F:DNA binding"/>
    <property type="evidence" value="ECO:0007669"/>
    <property type="project" value="UniProtKB-UniRule"/>
</dbReference>
<dbReference type="PANTHER" id="PTHR30349:SF41">
    <property type="entry name" value="INTEGRASE_RECOMBINASE PROTEIN MJ0367-RELATED"/>
    <property type="match status" value="1"/>
</dbReference>
<dbReference type="InterPro" id="IPR044068">
    <property type="entry name" value="CB"/>
</dbReference>
<keyword evidence="3" id="KW-0233">DNA recombination</keyword>
<dbReference type="PROSITE" id="PS51898">
    <property type="entry name" value="TYR_RECOMBINASE"/>
    <property type="match status" value="1"/>
</dbReference>
<dbReference type="InterPro" id="IPR013762">
    <property type="entry name" value="Integrase-like_cat_sf"/>
</dbReference>
<dbReference type="SUPFAM" id="SSF56349">
    <property type="entry name" value="DNA breaking-rejoining enzymes"/>
    <property type="match status" value="1"/>
</dbReference>
<dbReference type="InterPro" id="IPR010998">
    <property type="entry name" value="Integrase_recombinase_N"/>
</dbReference>
<protein>
    <submittedName>
        <fullName evidence="7">Integrase family protein</fullName>
    </submittedName>
</protein>
<dbReference type="AlphaFoldDB" id="M0B1X5"/>
<dbReference type="InterPro" id="IPR002104">
    <property type="entry name" value="Integrase_catalytic"/>
</dbReference>
<reference evidence="7 8" key="1">
    <citation type="journal article" date="2014" name="PLoS Genet.">
        <title>Phylogenetically driven sequencing of extremely halophilic archaea reveals strategies for static and dynamic osmo-response.</title>
        <authorList>
            <person name="Becker E.A."/>
            <person name="Seitzer P.M."/>
            <person name="Tritt A."/>
            <person name="Larsen D."/>
            <person name="Krusor M."/>
            <person name="Yao A.I."/>
            <person name="Wu D."/>
            <person name="Madern D."/>
            <person name="Eisen J.A."/>
            <person name="Darling A.E."/>
            <person name="Facciotti M.T."/>
        </authorList>
    </citation>
    <scope>NUCLEOTIDE SEQUENCE [LARGE SCALE GENOMIC DNA]</scope>
    <source>
        <strain evidence="7 8">DSM 13077</strain>
    </source>
</reference>
<feature type="domain" description="Tyr recombinase" evidence="5">
    <location>
        <begin position="174"/>
        <end position="360"/>
    </location>
</feature>
<keyword evidence="2 4" id="KW-0238">DNA-binding</keyword>
<dbReference type="CDD" id="cd00397">
    <property type="entry name" value="DNA_BRE_C"/>
    <property type="match status" value="1"/>
</dbReference>
<dbReference type="PROSITE" id="PS51900">
    <property type="entry name" value="CB"/>
    <property type="match status" value="1"/>
</dbReference>
<keyword evidence="8" id="KW-1185">Reference proteome</keyword>
<evidence type="ECO:0000256" key="4">
    <source>
        <dbReference type="PROSITE-ProRule" id="PRU01248"/>
    </source>
</evidence>
<dbReference type="EMBL" id="AOIP01000032">
    <property type="protein sequence ID" value="ELZ03684.1"/>
    <property type="molecule type" value="Genomic_DNA"/>
</dbReference>
<dbReference type="Proteomes" id="UP000011591">
    <property type="component" value="Unassembled WGS sequence"/>
</dbReference>
<dbReference type="Pfam" id="PF02899">
    <property type="entry name" value="Phage_int_SAM_1"/>
    <property type="match status" value="1"/>
</dbReference>
<evidence type="ECO:0000313" key="7">
    <source>
        <dbReference type="EMBL" id="ELZ03684.1"/>
    </source>
</evidence>
<gene>
    <name evidence="7" type="ORF">C480_15005</name>
</gene>
<name>M0B1X5_9EURY</name>
<dbReference type="Gene3D" id="1.10.443.10">
    <property type="entry name" value="Intergrase catalytic core"/>
    <property type="match status" value="1"/>
</dbReference>
<evidence type="ECO:0000259" key="6">
    <source>
        <dbReference type="PROSITE" id="PS51900"/>
    </source>
</evidence>